<proteinExistence type="predicted"/>
<accession>A0AAE8MD03</accession>
<evidence type="ECO:0000313" key="2">
    <source>
        <dbReference type="Proteomes" id="UP001187734"/>
    </source>
</evidence>
<gene>
    <name evidence="1" type="ORF">FTOL_08119</name>
</gene>
<dbReference type="AlphaFoldDB" id="A0AAE8MD03"/>
<comment type="caution">
    <text evidence="1">The sequence shown here is derived from an EMBL/GenBank/DDBJ whole genome shotgun (WGS) entry which is preliminary data.</text>
</comment>
<sequence length="120" mass="13496">MARLREWKHFASLERCEEEVASLKAEILKLREQHSTNMRGGATFRLEFGSPFELHTSIGGPFSYSSIPVDLTEKQDDLSSTMLFEIYAARHQARPKGNSNHLSRLSNTSAGVKKLGKFLA</sequence>
<reference evidence="1" key="1">
    <citation type="submission" date="2018-03" db="EMBL/GenBank/DDBJ databases">
        <authorList>
            <person name="Guldener U."/>
        </authorList>
    </citation>
    <scope>NUCLEOTIDE SEQUENCE</scope>
</reference>
<evidence type="ECO:0000313" key="1">
    <source>
        <dbReference type="EMBL" id="SPJ79728.1"/>
    </source>
</evidence>
<organism evidence="1 2">
    <name type="scientific">Fusarium torulosum</name>
    <dbReference type="NCBI Taxonomy" id="33205"/>
    <lineage>
        <taxon>Eukaryota</taxon>
        <taxon>Fungi</taxon>
        <taxon>Dikarya</taxon>
        <taxon>Ascomycota</taxon>
        <taxon>Pezizomycotina</taxon>
        <taxon>Sordariomycetes</taxon>
        <taxon>Hypocreomycetidae</taxon>
        <taxon>Hypocreales</taxon>
        <taxon>Nectriaceae</taxon>
        <taxon>Fusarium</taxon>
    </lineage>
</organism>
<protein>
    <submittedName>
        <fullName evidence="1">Uncharacterized protein</fullName>
    </submittedName>
</protein>
<dbReference type="EMBL" id="ONZP01000277">
    <property type="protein sequence ID" value="SPJ79728.1"/>
    <property type="molecule type" value="Genomic_DNA"/>
</dbReference>
<dbReference type="Proteomes" id="UP001187734">
    <property type="component" value="Unassembled WGS sequence"/>
</dbReference>
<name>A0AAE8MD03_9HYPO</name>
<keyword evidence="2" id="KW-1185">Reference proteome</keyword>